<evidence type="ECO:0000313" key="1">
    <source>
        <dbReference type="EMBL" id="QDV38877.1"/>
    </source>
</evidence>
<dbReference type="InterPro" id="IPR011990">
    <property type="entry name" value="TPR-like_helical_dom_sf"/>
</dbReference>
<keyword evidence="2" id="KW-1185">Reference proteome</keyword>
<evidence type="ECO:0000313" key="2">
    <source>
        <dbReference type="Proteomes" id="UP000317835"/>
    </source>
</evidence>
<dbReference type="Gene3D" id="1.25.40.10">
    <property type="entry name" value="Tetratricopeptide repeat domain"/>
    <property type="match status" value="2"/>
</dbReference>
<accession>A0A518HDD9</accession>
<evidence type="ECO:0008006" key="3">
    <source>
        <dbReference type="Google" id="ProtNLM"/>
    </source>
</evidence>
<protein>
    <recommendedName>
        <fullName evidence="3">Tetratricopeptide repeat protein</fullName>
    </recommendedName>
</protein>
<dbReference type="Proteomes" id="UP000317835">
    <property type="component" value="Chromosome"/>
</dbReference>
<dbReference type="EMBL" id="CP036426">
    <property type="protein sequence ID" value="QDV38877.1"/>
    <property type="molecule type" value="Genomic_DNA"/>
</dbReference>
<dbReference type="SUPFAM" id="SSF48452">
    <property type="entry name" value="TPR-like"/>
    <property type="match status" value="1"/>
</dbReference>
<gene>
    <name evidence="1" type="ORF">ElP_68360</name>
</gene>
<sequence length="331" mass="35639">MAGDFAEALRILRESEAYRRANGDANRTNALLQVAGALLPDDAQADESLTETRDAILSNSWGPGTRFWDLTRLAEIQSRLGRFDDARATIALAPPRTDGGDLFNLARVFVDLAERQAAEGGRAGALDAVDDTLRVVSTIEGPDYKFTPLSRAAKLLLSLGEVERAEAVIGRLAEHGIETSSWIEQLAEAKREAGDDDDARADLRRALELAEARLRDLIAAPPEPARDDLPGYAFYVTTVDPLSQAAADVVRIHLKLGDLEAAFRTIDALPDGTRQDALPAIAATFAARGELDTAWGLVEEIDSPEARSRAIVRVALERPAEAAGDPPADPE</sequence>
<reference evidence="1 2" key="1">
    <citation type="submission" date="2019-02" db="EMBL/GenBank/DDBJ databases">
        <title>Deep-cultivation of Planctomycetes and their phenomic and genomic characterization uncovers novel biology.</title>
        <authorList>
            <person name="Wiegand S."/>
            <person name="Jogler M."/>
            <person name="Boedeker C."/>
            <person name="Pinto D."/>
            <person name="Vollmers J."/>
            <person name="Rivas-Marin E."/>
            <person name="Kohn T."/>
            <person name="Peeters S.H."/>
            <person name="Heuer A."/>
            <person name="Rast P."/>
            <person name="Oberbeckmann S."/>
            <person name="Bunk B."/>
            <person name="Jeske O."/>
            <person name="Meyerdierks A."/>
            <person name="Storesund J.E."/>
            <person name="Kallscheuer N."/>
            <person name="Luecker S."/>
            <person name="Lage O.M."/>
            <person name="Pohl T."/>
            <person name="Merkel B.J."/>
            <person name="Hornburger P."/>
            <person name="Mueller R.-W."/>
            <person name="Bruemmer F."/>
            <person name="Labrenz M."/>
            <person name="Spormann A.M."/>
            <person name="Op den Camp H."/>
            <person name="Overmann J."/>
            <person name="Amann R."/>
            <person name="Jetten M.S.M."/>
            <person name="Mascher T."/>
            <person name="Medema M.H."/>
            <person name="Devos D.P."/>
            <person name="Kaster A.-K."/>
            <person name="Ovreas L."/>
            <person name="Rohde M."/>
            <person name="Galperin M.Y."/>
            <person name="Jogler C."/>
        </authorList>
    </citation>
    <scope>NUCLEOTIDE SEQUENCE [LARGE SCALE GENOMIC DNA]</scope>
    <source>
        <strain evidence="1 2">ElP</strain>
    </source>
</reference>
<dbReference type="AlphaFoldDB" id="A0A518HDD9"/>
<name>A0A518HDD9_9BACT</name>
<dbReference type="KEGG" id="tpla:ElP_68360"/>
<proteinExistence type="predicted"/>
<organism evidence="1 2">
    <name type="scientific">Tautonia plasticadhaerens</name>
    <dbReference type="NCBI Taxonomy" id="2527974"/>
    <lineage>
        <taxon>Bacteria</taxon>
        <taxon>Pseudomonadati</taxon>
        <taxon>Planctomycetota</taxon>
        <taxon>Planctomycetia</taxon>
        <taxon>Isosphaerales</taxon>
        <taxon>Isosphaeraceae</taxon>
        <taxon>Tautonia</taxon>
    </lineage>
</organism>